<keyword evidence="1" id="KW-0472">Membrane</keyword>
<evidence type="ECO:0000313" key="3">
    <source>
        <dbReference type="Proteomes" id="UP000013827"/>
    </source>
</evidence>
<proteinExistence type="predicted"/>
<dbReference type="PaxDb" id="2903-EOD13356"/>
<accession>A0A0D3K633</accession>
<feature type="transmembrane region" description="Helical" evidence="1">
    <location>
        <begin position="33"/>
        <end position="55"/>
    </location>
</feature>
<dbReference type="KEGG" id="ehx:EMIHUDRAFT_371106"/>
<protein>
    <submittedName>
        <fullName evidence="2">Uncharacterized protein</fullName>
    </submittedName>
</protein>
<evidence type="ECO:0000256" key="1">
    <source>
        <dbReference type="SAM" id="Phobius"/>
    </source>
</evidence>
<reference evidence="2" key="2">
    <citation type="submission" date="2024-10" db="UniProtKB">
        <authorList>
            <consortium name="EnsemblProtists"/>
        </authorList>
    </citation>
    <scope>IDENTIFICATION</scope>
</reference>
<name>A0A0D3K633_EMIH1</name>
<dbReference type="HOGENOM" id="CLU_2127638_0_0_1"/>
<keyword evidence="1" id="KW-1133">Transmembrane helix</keyword>
<dbReference type="AlphaFoldDB" id="A0A0D3K633"/>
<sequence length="114" mass="11337">MATISRLSAASPAEIRAIHERLSERDRSLLAGLYGKTAAVTLGASGVSLFLTSAIGPRTAVSAILGGITAGAVGAATAVAAVATRTPDVLLEAARTGGPSALADEIVCLDAEHR</sequence>
<organism evidence="2 3">
    <name type="scientific">Emiliania huxleyi (strain CCMP1516)</name>
    <dbReference type="NCBI Taxonomy" id="280463"/>
    <lineage>
        <taxon>Eukaryota</taxon>
        <taxon>Haptista</taxon>
        <taxon>Haptophyta</taxon>
        <taxon>Prymnesiophyceae</taxon>
        <taxon>Isochrysidales</taxon>
        <taxon>Noelaerhabdaceae</taxon>
        <taxon>Emiliania</taxon>
    </lineage>
</organism>
<keyword evidence="1" id="KW-0812">Transmembrane</keyword>
<dbReference type="EnsemblProtists" id="EOD13356">
    <property type="protein sequence ID" value="EOD13356"/>
    <property type="gene ID" value="EMIHUDRAFT_371106"/>
</dbReference>
<dbReference type="RefSeq" id="XP_005765785.1">
    <property type="nucleotide sequence ID" value="XM_005765728.1"/>
</dbReference>
<dbReference type="GeneID" id="17276547"/>
<keyword evidence="3" id="KW-1185">Reference proteome</keyword>
<feature type="transmembrane region" description="Helical" evidence="1">
    <location>
        <begin position="61"/>
        <end position="83"/>
    </location>
</feature>
<dbReference type="RefSeq" id="XP_005783647.1">
    <property type="nucleotide sequence ID" value="XM_005783590.1"/>
</dbReference>
<dbReference type="Proteomes" id="UP000013827">
    <property type="component" value="Unassembled WGS sequence"/>
</dbReference>
<dbReference type="EnsemblProtists" id="EOD31218">
    <property type="protein sequence ID" value="EOD31218"/>
    <property type="gene ID" value="EMIHUDRAFT_365088"/>
</dbReference>
<evidence type="ECO:0000313" key="2">
    <source>
        <dbReference type="EnsemblProtists" id="EOD31218"/>
    </source>
</evidence>
<dbReference type="GeneID" id="17259507"/>
<dbReference type="KEGG" id="ehx:EMIHUDRAFT_365088"/>
<reference evidence="3" key="1">
    <citation type="journal article" date="2013" name="Nature">
        <title>Pan genome of the phytoplankton Emiliania underpins its global distribution.</title>
        <authorList>
            <person name="Read B.A."/>
            <person name="Kegel J."/>
            <person name="Klute M.J."/>
            <person name="Kuo A."/>
            <person name="Lefebvre S.C."/>
            <person name="Maumus F."/>
            <person name="Mayer C."/>
            <person name="Miller J."/>
            <person name="Monier A."/>
            <person name="Salamov A."/>
            <person name="Young J."/>
            <person name="Aguilar M."/>
            <person name="Claverie J.M."/>
            <person name="Frickenhaus S."/>
            <person name="Gonzalez K."/>
            <person name="Herman E.K."/>
            <person name="Lin Y.C."/>
            <person name="Napier J."/>
            <person name="Ogata H."/>
            <person name="Sarno A.F."/>
            <person name="Shmutz J."/>
            <person name="Schroeder D."/>
            <person name="de Vargas C."/>
            <person name="Verret F."/>
            <person name="von Dassow P."/>
            <person name="Valentin K."/>
            <person name="Van de Peer Y."/>
            <person name="Wheeler G."/>
            <person name="Dacks J.B."/>
            <person name="Delwiche C.F."/>
            <person name="Dyhrman S.T."/>
            <person name="Glockner G."/>
            <person name="John U."/>
            <person name="Richards T."/>
            <person name="Worden A.Z."/>
            <person name="Zhang X."/>
            <person name="Grigoriev I.V."/>
            <person name="Allen A.E."/>
            <person name="Bidle K."/>
            <person name="Borodovsky M."/>
            <person name="Bowler C."/>
            <person name="Brownlee C."/>
            <person name="Cock J.M."/>
            <person name="Elias M."/>
            <person name="Gladyshev V.N."/>
            <person name="Groth M."/>
            <person name="Guda C."/>
            <person name="Hadaegh A."/>
            <person name="Iglesias-Rodriguez M.D."/>
            <person name="Jenkins J."/>
            <person name="Jones B.M."/>
            <person name="Lawson T."/>
            <person name="Leese F."/>
            <person name="Lindquist E."/>
            <person name="Lobanov A."/>
            <person name="Lomsadze A."/>
            <person name="Malik S.B."/>
            <person name="Marsh M.E."/>
            <person name="Mackinder L."/>
            <person name="Mock T."/>
            <person name="Mueller-Roeber B."/>
            <person name="Pagarete A."/>
            <person name="Parker M."/>
            <person name="Probert I."/>
            <person name="Quesneville H."/>
            <person name="Raines C."/>
            <person name="Rensing S.A."/>
            <person name="Riano-Pachon D.M."/>
            <person name="Richier S."/>
            <person name="Rokitta S."/>
            <person name="Shiraiwa Y."/>
            <person name="Soanes D.M."/>
            <person name="van der Giezen M."/>
            <person name="Wahlund T.M."/>
            <person name="Williams B."/>
            <person name="Wilson W."/>
            <person name="Wolfe G."/>
            <person name="Wurch L.L."/>
        </authorList>
    </citation>
    <scope>NUCLEOTIDE SEQUENCE</scope>
</reference>